<feature type="transmembrane region" description="Helical" evidence="8">
    <location>
        <begin position="143"/>
        <end position="165"/>
    </location>
</feature>
<dbReference type="AlphaFoldDB" id="A0A2A8XV10"/>
<dbReference type="GO" id="GO:0016020">
    <property type="term" value="C:membrane"/>
    <property type="evidence" value="ECO:0007669"/>
    <property type="project" value="UniProtKB-SubCell"/>
</dbReference>
<organism evidence="9 10">
    <name type="scientific">Bacillus cereus</name>
    <dbReference type="NCBI Taxonomy" id="1396"/>
    <lineage>
        <taxon>Bacteria</taxon>
        <taxon>Bacillati</taxon>
        <taxon>Bacillota</taxon>
        <taxon>Bacilli</taxon>
        <taxon>Bacillales</taxon>
        <taxon>Bacillaceae</taxon>
        <taxon>Bacillus</taxon>
        <taxon>Bacillus cereus group</taxon>
    </lineage>
</organism>
<dbReference type="PANTHER" id="PTHR34975:SF2">
    <property type="entry name" value="SPORE GERMINATION PROTEIN A2"/>
    <property type="match status" value="1"/>
</dbReference>
<evidence type="ECO:0000313" key="10">
    <source>
        <dbReference type="Proteomes" id="UP000220226"/>
    </source>
</evidence>
<evidence type="ECO:0000256" key="4">
    <source>
        <dbReference type="ARBA" id="ARBA00022544"/>
    </source>
</evidence>
<keyword evidence="5 8" id="KW-0812">Transmembrane</keyword>
<evidence type="ECO:0000256" key="3">
    <source>
        <dbReference type="ARBA" id="ARBA00022448"/>
    </source>
</evidence>
<evidence type="ECO:0000256" key="6">
    <source>
        <dbReference type="ARBA" id="ARBA00022989"/>
    </source>
</evidence>
<dbReference type="Pfam" id="PF03845">
    <property type="entry name" value="Spore_permease"/>
    <property type="match status" value="1"/>
</dbReference>
<feature type="transmembrane region" description="Helical" evidence="8">
    <location>
        <begin position="43"/>
        <end position="62"/>
    </location>
</feature>
<evidence type="ECO:0000256" key="5">
    <source>
        <dbReference type="ARBA" id="ARBA00022692"/>
    </source>
</evidence>
<gene>
    <name evidence="9" type="ORF">CN290_31705</name>
</gene>
<dbReference type="RefSeq" id="WP_179885316.1">
    <property type="nucleotide sequence ID" value="NZ_NTQT01000077.1"/>
</dbReference>
<feature type="transmembrane region" description="Helical" evidence="8">
    <location>
        <begin position="12"/>
        <end position="31"/>
    </location>
</feature>
<evidence type="ECO:0000256" key="2">
    <source>
        <dbReference type="ARBA" id="ARBA00007998"/>
    </source>
</evidence>
<feature type="transmembrane region" description="Helical" evidence="8">
    <location>
        <begin position="114"/>
        <end position="136"/>
    </location>
</feature>
<name>A0A2A8XV10_BACCE</name>
<dbReference type="Proteomes" id="UP000220226">
    <property type="component" value="Unassembled WGS sequence"/>
</dbReference>
<keyword evidence="4" id="KW-0309">Germination</keyword>
<proteinExistence type="inferred from homology"/>
<keyword evidence="6 8" id="KW-1133">Transmembrane helix</keyword>
<protein>
    <submittedName>
        <fullName evidence="9">Spore gernimation protein GerB</fullName>
    </submittedName>
</protein>
<accession>A0A2A8XV10</accession>
<feature type="non-terminal residue" evidence="9">
    <location>
        <position position="177"/>
    </location>
</feature>
<keyword evidence="3" id="KW-0813">Transport</keyword>
<dbReference type="InterPro" id="IPR004761">
    <property type="entry name" value="Spore_GerAB"/>
</dbReference>
<comment type="caution">
    <text evidence="9">The sequence shown here is derived from an EMBL/GenBank/DDBJ whole genome shotgun (WGS) entry which is preliminary data.</text>
</comment>
<keyword evidence="7 8" id="KW-0472">Membrane</keyword>
<evidence type="ECO:0000313" key="9">
    <source>
        <dbReference type="EMBL" id="PFC68537.1"/>
    </source>
</evidence>
<dbReference type="GO" id="GO:0009847">
    <property type="term" value="P:spore germination"/>
    <property type="evidence" value="ECO:0007669"/>
    <property type="project" value="InterPro"/>
</dbReference>
<dbReference type="EMBL" id="NTQT01000077">
    <property type="protein sequence ID" value="PFC68537.1"/>
    <property type="molecule type" value="Genomic_DNA"/>
</dbReference>
<dbReference type="PANTHER" id="PTHR34975">
    <property type="entry name" value="SPORE GERMINATION PROTEIN A2"/>
    <property type="match status" value="1"/>
</dbReference>
<evidence type="ECO:0000256" key="1">
    <source>
        <dbReference type="ARBA" id="ARBA00004141"/>
    </source>
</evidence>
<evidence type="ECO:0000256" key="8">
    <source>
        <dbReference type="SAM" id="Phobius"/>
    </source>
</evidence>
<sequence length="177" mass="19871">MKQIPIEYQVSPYMVFFLIITIQMGVGMLGFERISAKLVGNDAWISTLLFGMSVNLMIWIIYQILNQGNGDIIAINQNVLGKWIGGLSNFIFLSYIVLLGATTLHTYIEVVHVWMFPSISSWVIAGAFLGLCYYIVTGGFRVVAGIGFFGIVIPSILIFTFFYPLQYADFRNLFPIA</sequence>
<reference evidence="9 10" key="1">
    <citation type="submission" date="2017-09" db="EMBL/GenBank/DDBJ databases">
        <title>Large-scale bioinformatics analysis of Bacillus genomes uncovers conserved roles of natural products in bacterial physiology.</title>
        <authorList>
            <consortium name="Agbiome Team Llc"/>
            <person name="Bleich R.M."/>
            <person name="Grubbs K.J."/>
            <person name="Santa Maria K.C."/>
            <person name="Allen S.E."/>
            <person name="Farag S."/>
            <person name="Shank E.A."/>
            <person name="Bowers A."/>
        </authorList>
    </citation>
    <scope>NUCLEOTIDE SEQUENCE [LARGE SCALE GENOMIC DNA]</scope>
    <source>
        <strain evidence="9 10">AFS025165</strain>
    </source>
</reference>
<comment type="subcellular location">
    <subcellularLocation>
        <location evidence="1">Membrane</location>
        <topology evidence="1">Multi-pass membrane protein</topology>
    </subcellularLocation>
</comment>
<evidence type="ECO:0000256" key="7">
    <source>
        <dbReference type="ARBA" id="ARBA00023136"/>
    </source>
</evidence>
<comment type="similarity">
    <text evidence="2">Belongs to the amino acid-polyamine-organocation (APC) superfamily. Spore germination protein (SGP) (TC 2.A.3.9) family.</text>
</comment>
<feature type="transmembrane region" description="Helical" evidence="8">
    <location>
        <begin position="83"/>
        <end position="108"/>
    </location>
</feature>